<reference evidence="2 3" key="1">
    <citation type="submission" date="2018-08" db="EMBL/GenBank/DDBJ databases">
        <title>A genome reference for cultivated species of the human gut microbiota.</title>
        <authorList>
            <person name="Zou Y."/>
            <person name="Xue W."/>
            <person name="Luo G."/>
        </authorList>
    </citation>
    <scope>NUCLEOTIDE SEQUENCE [LARGE SCALE GENOMIC DNA]</scope>
    <source>
        <strain evidence="2 3">AF18-12LB</strain>
    </source>
</reference>
<dbReference type="Gene3D" id="1.10.3370.10">
    <property type="entry name" value="SecY subunit domain"/>
    <property type="match status" value="1"/>
</dbReference>
<dbReference type="InterPro" id="IPR023201">
    <property type="entry name" value="SecY_dom_sf"/>
</dbReference>
<dbReference type="GO" id="GO:0016020">
    <property type="term" value="C:membrane"/>
    <property type="evidence" value="ECO:0007669"/>
    <property type="project" value="InterPro"/>
</dbReference>
<evidence type="ECO:0008006" key="4">
    <source>
        <dbReference type="Google" id="ProtNLM"/>
    </source>
</evidence>
<dbReference type="InterPro" id="IPR002208">
    <property type="entry name" value="SecY/SEC61-alpha"/>
</dbReference>
<dbReference type="AlphaFoldDB" id="A0A3R6BD84"/>
<evidence type="ECO:0000313" key="3">
    <source>
        <dbReference type="Proteomes" id="UP000283360"/>
    </source>
</evidence>
<dbReference type="SUPFAM" id="SSF103491">
    <property type="entry name" value="Preprotein translocase SecY subunit"/>
    <property type="match status" value="1"/>
</dbReference>
<evidence type="ECO:0000256" key="1">
    <source>
        <dbReference type="SAM" id="Phobius"/>
    </source>
</evidence>
<sequence length="109" mass="12084">MYSYFYTNITFNASEVAHSIQKSDGIIPGIRSGQNTVAYLKRQMKSLIFIGAICMSIIAMVPIFISAHYGLSRLSFLGTSVIITVSVITDTKNQVLSQRRSKKYIAKAV</sequence>
<gene>
    <name evidence="2" type="ORF">DWX03_14970</name>
</gene>
<keyword evidence="1" id="KW-1133">Transmembrane helix</keyword>
<feature type="transmembrane region" description="Helical" evidence="1">
    <location>
        <begin position="71"/>
        <end position="89"/>
    </location>
</feature>
<name>A0A3R6BD84_9FIRM</name>
<protein>
    <recommendedName>
        <fullName evidence="4">Preprotein translocase subunit SecY</fullName>
    </recommendedName>
</protein>
<dbReference type="GO" id="GO:0015031">
    <property type="term" value="P:protein transport"/>
    <property type="evidence" value="ECO:0007669"/>
    <property type="project" value="InterPro"/>
</dbReference>
<dbReference type="PRINTS" id="PR00303">
    <property type="entry name" value="SECYTRNLCASE"/>
</dbReference>
<dbReference type="Pfam" id="PF00344">
    <property type="entry name" value="SecY"/>
    <property type="match status" value="1"/>
</dbReference>
<proteinExistence type="predicted"/>
<keyword evidence="1" id="KW-0472">Membrane</keyword>
<keyword evidence="3" id="KW-1185">Reference proteome</keyword>
<accession>A0A3R6BD84</accession>
<feature type="transmembrane region" description="Helical" evidence="1">
    <location>
        <begin position="47"/>
        <end position="65"/>
    </location>
</feature>
<dbReference type="EMBL" id="QRXJ01000028">
    <property type="protein sequence ID" value="RGT86935.1"/>
    <property type="molecule type" value="Genomic_DNA"/>
</dbReference>
<organism evidence="2 3">
    <name type="scientific">Coprococcus comes</name>
    <dbReference type="NCBI Taxonomy" id="410072"/>
    <lineage>
        <taxon>Bacteria</taxon>
        <taxon>Bacillati</taxon>
        <taxon>Bacillota</taxon>
        <taxon>Clostridia</taxon>
        <taxon>Lachnospirales</taxon>
        <taxon>Lachnospiraceae</taxon>
        <taxon>Coprococcus</taxon>
    </lineage>
</organism>
<keyword evidence="1" id="KW-0812">Transmembrane</keyword>
<dbReference type="Proteomes" id="UP000283360">
    <property type="component" value="Unassembled WGS sequence"/>
</dbReference>
<evidence type="ECO:0000313" key="2">
    <source>
        <dbReference type="EMBL" id="RGT86935.1"/>
    </source>
</evidence>
<comment type="caution">
    <text evidence="2">The sequence shown here is derived from an EMBL/GenBank/DDBJ whole genome shotgun (WGS) entry which is preliminary data.</text>
</comment>